<dbReference type="AlphaFoldDB" id="A0A0F9CJ87"/>
<protein>
    <submittedName>
        <fullName evidence="1">Uncharacterized protein</fullName>
    </submittedName>
</protein>
<proteinExistence type="predicted"/>
<accession>A0A0F9CJ87</accession>
<reference evidence="1" key="1">
    <citation type="journal article" date="2015" name="Nature">
        <title>Complex archaea that bridge the gap between prokaryotes and eukaryotes.</title>
        <authorList>
            <person name="Spang A."/>
            <person name="Saw J.H."/>
            <person name="Jorgensen S.L."/>
            <person name="Zaremba-Niedzwiedzka K."/>
            <person name="Martijn J."/>
            <person name="Lind A.E."/>
            <person name="van Eijk R."/>
            <person name="Schleper C."/>
            <person name="Guy L."/>
            <person name="Ettema T.J."/>
        </authorList>
    </citation>
    <scope>NUCLEOTIDE SEQUENCE</scope>
</reference>
<sequence length="152" mass="16700">MADTNKVILARPNPFIVDQMKDFLQMCGYSPSPIKDLHDIENMPSEGVVGAVVSTTVVSSVGESAEDVIAALRKHFGDIPVIFASMVPEETIEETLKRKLSKVSDNPHVISVKKGFLDHSLGEADTFLVVSQADFEDQQFAAKVVEKHFVKK</sequence>
<evidence type="ECO:0000313" key="1">
    <source>
        <dbReference type="EMBL" id="KKL05746.1"/>
    </source>
</evidence>
<gene>
    <name evidence="1" type="ORF">LCGC14_2602970</name>
</gene>
<organism evidence="1">
    <name type="scientific">marine sediment metagenome</name>
    <dbReference type="NCBI Taxonomy" id="412755"/>
    <lineage>
        <taxon>unclassified sequences</taxon>
        <taxon>metagenomes</taxon>
        <taxon>ecological metagenomes</taxon>
    </lineage>
</organism>
<comment type="caution">
    <text evidence="1">The sequence shown here is derived from an EMBL/GenBank/DDBJ whole genome shotgun (WGS) entry which is preliminary data.</text>
</comment>
<name>A0A0F9CJ87_9ZZZZ</name>
<dbReference type="EMBL" id="LAZR01043989">
    <property type="protein sequence ID" value="KKL05746.1"/>
    <property type="molecule type" value="Genomic_DNA"/>
</dbReference>